<evidence type="ECO:0000256" key="1">
    <source>
        <dbReference type="ARBA" id="ARBA00005058"/>
    </source>
</evidence>
<dbReference type="NCBIfam" id="TIGR01697">
    <property type="entry name" value="PNPH-PUNA-XAPA"/>
    <property type="match status" value="1"/>
</dbReference>
<evidence type="ECO:0000313" key="7">
    <source>
        <dbReference type="EMBL" id="MCU9848861.1"/>
    </source>
</evidence>
<sequence>MLKDRIEAAAEFIRTRTPLRPEIALVLGSGLGPLAEAVEGVTIPFAEIPHFPLSTAPGHEGRLILGRLVGREVAVMQGRVHLYEGYTPEEVVFPTRVLAALGAGTVIFTNAAGGMNPEYRTADLVVIEDHLSLAVASGLDPLRGLNDPAMGERFVSMNRAYDPELAALAATLGGLRRGTYAHVVGPSFEPPALIRLLRLAGCDLVGMSTVPEVIAARHLGMRVLAISAVTNIAVASVADDHVTNEAEVWEAAKSIRPRLVALLERLIPALPKGTP</sequence>
<evidence type="ECO:0000256" key="4">
    <source>
        <dbReference type="ARBA" id="ARBA00022679"/>
    </source>
</evidence>
<dbReference type="EC" id="2.4.2.1" evidence="5"/>
<dbReference type="Pfam" id="PF01048">
    <property type="entry name" value="PNP_UDP_1"/>
    <property type="match status" value="1"/>
</dbReference>
<dbReference type="InterPro" id="IPR011268">
    <property type="entry name" value="Purine_phosphorylase"/>
</dbReference>
<protein>
    <recommendedName>
        <fullName evidence="5">Purine nucleoside phosphorylase</fullName>
        <ecNumber evidence="5">2.4.2.1</ecNumber>
    </recommendedName>
    <alternativeName>
        <fullName evidence="5">Inosine-guanosine phosphorylase</fullName>
    </alternativeName>
</protein>
<accession>A0ABT2X4J4</accession>
<dbReference type="Proteomes" id="UP001209535">
    <property type="component" value="Unassembled WGS sequence"/>
</dbReference>
<organism evidence="7 8">
    <name type="scientific">Albidovulum salinarum</name>
    <dbReference type="NCBI Taxonomy" id="2984153"/>
    <lineage>
        <taxon>Bacteria</taxon>
        <taxon>Pseudomonadati</taxon>
        <taxon>Pseudomonadota</taxon>
        <taxon>Alphaproteobacteria</taxon>
        <taxon>Rhodobacterales</taxon>
        <taxon>Paracoccaceae</taxon>
        <taxon>Albidovulum</taxon>
    </lineage>
</organism>
<evidence type="ECO:0000256" key="3">
    <source>
        <dbReference type="ARBA" id="ARBA00022676"/>
    </source>
</evidence>
<evidence type="ECO:0000313" key="8">
    <source>
        <dbReference type="Proteomes" id="UP001209535"/>
    </source>
</evidence>
<comment type="caution">
    <text evidence="7">The sequence shown here is derived from an EMBL/GenBank/DDBJ whole genome shotgun (WGS) entry which is preliminary data.</text>
</comment>
<evidence type="ECO:0000256" key="5">
    <source>
        <dbReference type="PIRNR" id="PIRNR000477"/>
    </source>
</evidence>
<dbReference type="SUPFAM" id="SSF53167">
    <property type="entry name" value="Purine and uridine phosphorylases"/>
    <property type="match status" value="1"/>
</dbReference>
<name>A0ABT2X4J4_9RHOB</name>
<proteinExistence type="inferred from homology"/>
<dbReference type="PANTHER" id="PTHR11904:SF9">
    <property type="entry name" value="PURINE NUCLEOSIDE PHOSPHORYLASE-RELATED"/>
    <property type="match status" value="1"/>
</dbReference>
<dbReference type="GO" id="GO:0004731">
    <property type="term" value="F:purine-nucleoside phosphorylase activity"/>
    <property type="evidence" value="ECO:0007669"/>
    <property type="project" value="UniProtKB-EC"/>
</dbReference>
<keyword evidence="3 5" id="KW-0328">Glycosyltransferase</keyword>
<dbReference type="InterPro" id="IPR000845">
    <property type="entry name" value="Nucleoside_phosphorylase_d"/>
</dbReference>
<reference evidence="7 8" key="1">
    <citation type="submission" date="2022-10" db="EMBL/GenBank/DDBJ databases">
        <title>Defluviimonas sp. nov., isolated from ocean surface sediments.</title>
        <authorList>
            <person name="He W."/>
            <person name="Wang L."/>
            <person name="Zhang D.-F."/>
        </authorList>
    </citation>
    <scope>NUCLEOTIDE SEQUENCE [LARGE SCALE GENOMIC DNA]</scope>
    <source>
        <strain evidence="7 8">WL0024</strain>
    </source>
</reference>
<dbReference type="PANTHER" id="PTHR11904">
    <property type="entry name" value="METHYLTHIOADENOSINE/PURINE NUCLEOSIDE PHOSPHORYLASE"/>
    <property type="match status" value="1"/>
</dbReference>
<evidence type="ECO:0000256" key="2">
    <source>
        <dbReference type="ARBA" id="ARBA00006751"/>
    </source>
</evidence>
<gene>
    <name evidence="7" type="ORF">OEZ60_12690</name>
</gene>
<dbReference type="PIRSF" id="PIRSF000477">
    <property type="entry name" value="PurNPase"/>
    <property type="match status" value="1"/>
</dbReference>
<dbReference type="Gene3D" id="3.40.50.1580">
    <property type="entry name" value="Nucleoside phosphorylase domain"/>
    <property type="match status" value="1"/>
</dbReference>
<comment type="function">
    <text evidence="5">The purine nucleoside phosphorylases catalyze the phosphorolytic breakdown of the N-glycosidic bond in the beta-(deoxy)ribonucleoside molecules, with the formation of the corresponding free purine bases and pentose-1-phosphate.</text>
</comment>
<comment type="pathway">
    <text evidence="1 5">Purine metabolism; purine nucleoside salvage.</text>
</comment>
<feature type="domain" description="Nucleoside phosphorylase" evidence="6">
    <location>
        <begin position="23"/>
        <end position="267"/>
    </location>
</feature>
<keyword evidence="8" id="KW-1185">Reference proteome</keyword>
<comment type="similarity">
    <text evidence="2 5">Belongs to the PNP/MTAP phosphorylase family.</text>
</comment>
<dbReference type="RefSeq" id="WP_263336715.1">
    <property type="nucleotide sequence ID" value="NZ_JAOVQO010000011.1"/>
</dbReference>
<keyword evidence="4 5" id="KW-0808">Transferase</keyword>
<evidence type="ECO:0000259" key="6">
    <source>
        <dbReference type="Pfam" id="PF01048"/>
    </source>
</evidence>
<dbReference type="CDD" id="cd09009">
    <property type="entry name" value="PNP-EcPNPII_like"/>
    <property type="match status" value="1"/>
</dbReference>
<dbReference type="EMBL" id="JAOVQO010000011">
    <property type="protein sequence ID" value="MCU9848861.1"/>
    <property type="molecule type" value="Genomic_DNA"/>
</dbReference>
<dbReference type="InterPro" id="IPR035994">
    <property type="entry name" value="Nucleoside_phosphorylase_sf"/>
</dbReference>
<dbReference type="NCBIfam" id="NF006054">
    <property type="entry name" value="PRK08202.1"/>
    <property type="match status" value="1"/>
</dbReference>